<gene>
    <name evidence="2" type="ORF">NX720_07550</name>
</gene>
<dbReference type="InterPro" id="IPR000868">
    <property type="entry name" value="Isochorismatase-like_dom"/>
</dbReference>
<dbReference type="RefSeq" id="WP_262600443.1">
    <property type="nucleotide sequence ID" value="NZ_CP103300.1"/>
</dbReference>
<reference evidence="2" key="1">
    <citation type="submission" date="2022-10" db="EMBL/GenBank/DDBJ databases">
        <title>Completed Genome Sequence of two octocoral isolated bacterium, Endozoicomonas euniceicola EF212T and Endozoicomonas gorgoniicola PS125T.</title>
        <authorList>
            <person name="Chiou Y.-J."/>
            <person name="Chen Y.-H."/>
        </authorList>
    </citation>
    <scope>NUCLEOTIDE SEQUENCE</scope>
    <source>
        <strain evidence="2">EF212</strain>
    </source>
</reference>
<protein>
    <submittedName>
        <fullName evidence="2">Hydrolase</fullName>
    </submittedName>
</protein>
<evidence type="ECO:0000313" key="3">
    <source>
        <dbReference type="Proteomes" id="UP001163255"/>
    </source>
</evidence>
<dbReference type="InterPro" id="IPR050993">
    <property type="entry name" value="Isochorismatase_domain"/>
</dbReference>
<dbReference type="Pfam" id="PF00857">
    <property type="entry name" value="Isochorismatase"/>
    <property type="match status" value="1"/>
</dbReference>
<name>A0ABY6GY77_9GAMM</name>
<dbReference type="Gene3D" id="3.40.50.850">
    <property type="entry name" value="Isochorismatase-like"/>
    <property type="match status" value="1"/>
</dbReference>
<dbReference type="PANTHER" id="PTHR14119:SF3">
    <property type="entry name" value="ISOCHORISMATASE DOMAIN-CONTAINING PROTEIN 2"/>
    <property type="match status" value="1"/>
</dbReference>
<evidence type="ECO:0000259" key="1">
    <source>
        <dbReference type="Pfam" id="PF00857"/>
    </source>
</evidence>
<accession>A0ABY6GY77</accession>
<dbReference type="EMBL" id="CP103300">
    <property type="protein sequence ID" value="UYM17753.1"/>
    <property type="molecule type" value="Genomic_DNA"/>
</dbReference>
<keyword evidence="3" id="KW-1185">Reference proteome</keyword>
<organism evidence="2 3">
    <name type="scientific">Endozoicomonas euniceicola</name>
    <dbReference type="NCBI Taxonomy" id="1234143"/>
    <lineage>
        <taxon>Bacteria</taxon>
        <taxon>Pseudomonadati</taxon>
        <taxon>Pseudomonadota</taxon>
        <taxon>Gammaproteobacteria</taxon>
        <taxon>Oceanospirillales</taxon>
        <taxon>Endozoicomonadaceae</taxon>
        <taxon>Endozoicomonas</taxon>
    </lineage>
</organism>
<proteinExistence type="predicted"/>
<dbReference type="GO" id="GO:0016787">
    <property type="term" value="F:hydrolase activity"/>
    <property type="evidence" value="ECO:0007669"/>
    <property type="project" value="UniProtKB-KW"/>
</dbReference>
<dbReference type="SUPFAM" id="SSF52499">
    <property type="entry name" value="Isochorismatase-like hydrolases"/>
    <property type="match status" value="1"/>
</dbReference>
<keyword evidence="2" id="KW-0378">Hydrolase</keyword>
<dbReference type="CDD" id="cd01012">
    <property type="entry name" value="YcaC_related"/>
    <property type="match status" value="1"/>
</dbReference>
<dbReference type="PANTHER" id="PTHR14119">
    <property type="entry name" value="HYDROLASE"/>
    <property type="match status" value="1"/>
</dbReference>
<sequence length="179" mass="19583">MLSLENTVLVITDVQGKLATLMHEKDALYKHLAAITAGAKELDLPVLWMEQIPHKLGPTITEVSEQLPEQTPISKSAFSGCGEPEFIKALEQTGRKQVLIVGIEAHICVYQTAMDLHKAGFEVEVVADAVSSRTRQNKTIALDKLSKAGIGITSTEMALFELMKTADAPQFRTIARLIK</sequence>
<feature type="domain" description="Isochorismatase-like" evidence="1">
    <location>
        <begin position="7"/>
        <end position="156"/>
    </location>
</feature>
<evidence type="ECO:0000313" key="2">
    <source>
        <dbReference type="EMBL" id="UYM17753.1"/>
    </source>
</evidence>
<dbReference type="Proteomes" id="UP001163255">
    <property type="component" value="Chromosome"/>
</dbReference>
<dbReference type="InterPro" id="IPR036380">
    <property type="entry name" value="Isochorismatase-like_sf"/>
</dbReference>